<name>A0A1I2BX39_9BACT</name>
<keyword evidence="1" id="KW-0472">Membrane</keyword>
<dbReference type="STRING" id="385682.SAMN05444380_11448"/>
<dbReference type="Proteomes" id="UP000181976">
    <property type="component" value="Unassembled WGS sequence"/>
</dbReference>
<gene>
    <name evidence="3" type="ORF">SAMN05444380_11448</name>
</gene>
<dbReference type="eggNOG" id="COG2755">
    <property type="taxonomic scope" value="Bacteria"/>
</dbReference>
<protein>
    <submittedName>
        <fullName evidence="3">Lysophospholipase L1</fullName>
    </submittedName>
</protein>
<evidence type="ECO:0000313" key="3">
    <source>
        <dbReference type="EMBL" id="SFE60003.1"/>
    </source>
</evidence>
<dbReference type="EMBL" id="FONA01000014">
    <property type="protein sequence ID" value="SFE60003.1"/>
    <property type="molecule type" value="Genomic_DNA"/>
</dbReference>
<dbReference type="InterPro" id="IPR036514">
    <property type="entry name" value="SGNH_hydro_sf"/>
</dbReference>
<dbReference type="InterPro" id="IPR053140">
    <property type="entry name" value="GDSL_Rv0518-like"/>
</dbReference>
<dbReference type="GO" id="GO:0016788">
    <property type="term" value="F:hydrolase activity, acting on ester bonds"/>
    <property type="evidence" value="ECO:0007669"/>
    <property type="project" value="UniProtKB-ARBA"/>
</dbReference>
<feature type="domain" description="SGNH hydrolase-type esterase" evidence="2">
    <location>
        <begin position="220"/>
        <end position="409"/>
    </location>
</feature>
<dbReference type="PANTHER" id="PTHR43784:SF2">
    <property type="entry name" value="GDSL-LIKE LIPASE_ACYLHYDROLASE, PUTATIVE (AFU_ORTHOLOGUE AFUA_2G00820)-RELATED"/>
    <property type="match status" value="1"/>
</dbReference>
<dbReference type="Pfam" id="PF13472">
    <property type="entry name" value="Lipase_GDSL_2"/>
    <property type="match status" value="1"/>
</dbReference>
<evidence type="ECO:0000256" key="1">
    <source>
        <dbReference type="SAM" id="Phobius"/>
    </source>
</evidence>
<keyword evidence="4" id="KW-1185">Reference proteome</keyword>
<keyword evidence="1" id="KW-1133">Transmembrane helix</keyword>
<dbReference type="Gene3D" id="3.40.50.1110">
    <property type="entry name" value="SGNH hydrolase"/>
    <property type="match status" value="1"/>
</dbReference>
<dbReference type="OrthoDB" id="9794725at2"/>
<evidence type="ECO:0000313" key="4">
    <source>
        <dbReference type="Proteomes" id="UP000181976"/>
    </source>
</evidence>
<feature type="transmembrane region" description="Helical" evidence="1">
    <location>
        <begin position="16"/>
        <end position="36"/>
    </location>
</feature>
<organism evidence="3 4">
    <name type="scientific">Thermophagus xiamenensis</name>
    <dbReference type="NCBI Taxonomy" id="385682"/>
    <lineage>
        <taxon>Bacteria</taxon>
        <taxon>Pseudomonadati</taxon>
        <taxon>Bacteroidota</taxon>
        <taxon>Bacteroidia</taxon>
        <taxon>Marinilabiliales</taxon>
        <taxon>Marinilabiliaceae</taxon>
        <taxon>Thermophagus</taxon>
    </lineage>
</organism>
<proteinExistence type="predicted"/>
<dbReference type="CDD" id="cd01830">
    <property type="entry name" value="XynE_like"/>
    <property type="match status" value="1"/>
</dbReference>
<dbReference type="SUPFAM" id="SSF52266">
    <property type="entry name" value="SGNH hydrolase"/>
    <property type="match status" value="1"/>
</dbReference>
<keyword evidence="1" id="KW-0812">Transmembrane</keyword>
<dbReference type="AlphaFoldDB" id="A0A1I2BX39"/>
<dbReference type="InterPro" id="IPR013830">
    <property type="entry name" value="SGNH_hydro"/>
</dbReference>
<sequence>MVIQEFLKKGKRSSSIFSLFSTLFAGVVAISLMNYGCANTQTSQQSQWVGTWSTSPQLVEPHNMPPSPGLTNNTLRQIVRVSIGGDTLRVKFSNTFSSNPVTLQQVQIAASTGGSSIDPSTIKELNFSGKTEVTMKPGSSVYSDPIAFNLKPRMDLAITIYFGQTSPDITGHPGSRTTSYLMEGNHVSDTVFNGKQTDHWYVINTIEVKAPLTSAAIVTLGNSITDGRGSGTNKQNRWPDILSENLLKHPETQHISVLNQGIGGNCVLRQCLGPSALDRFDRDVLGQNGVKWLIILEGVNDIGQTSDSTSAAQTAQKLINAYKEMIQKAHKHNIKVYGATIMPFGKSFYYTDFRESARKTVNNWIRNSGQFDAIIDFDKAVQNPQHPTEMREDLHDGDYLHPNEKGHKVMGDIIDLKLFY</sequence>
<reference evidence="3 4" key="1">
    <citation type="submission" date="2016-10" db="EMBL/GenBank/DDBJ databases">
        <authorList>
            <person name="de Groot N.N."/>
        </authorList>
    </citation>
    <scope>NUCLEOTIDE SEQUENCE [LARGE SCALE GENOMIC DNA]</scope>
    <source>
        <strain evidence="3 4">DSM 19012</strain>
    </source>
</reference>
<accession>A0A1I2BX39</accession>
<dbReference type="PANTHER" id="PTHR43784">
    <property type="entry name" value="GDSL-LIKE LIPASE/ACYLHYDROLASE, PUTATIVE (AFU_ORTHOLOGUE AFUA_2G00820)-RELATED"/>
    <property type="match status" value="1"/>
</dbReference>
<dbReference type="RefSeq" id="WP_010527827.1">
    <property type="nucleotide sequence ID" value="NZ_AFSL01000063.1"/>
</dbReference>
<dbReference type="InParanoid" id="A0A1I2BX39"/>
<evidence type="ECO:0000259" key="2">
    <source>
        <dbReference type="Pfam" id="PF13472"/>
    </source>
</evidence>